<dbReference type="InterPro" id="IPR005821">
    <property type="entry name" value="Ion_trans_dom"/>
</dbReference>
<feature type="transmembrane region" description="Helical" evidence="6">
    <location>
        <begin position="987"/>
        <end position="1008"/>
    </location>
</feature>
<comment type="caution">
    <text evidence="8">The sequence shown here is derived from an EMBL/GenBank/DDBJ whole genome shotgun (WGS) entry which is preliminary data.</text>
</comment>
<keyword evidence="4 6" id="KW-1133">Transmembrane helix</keyword>
<dbReference type="GO" id="GO:0005216">
    <property type="term" value="F:monoatomic ion channel activity"/>
    <property type="evidence" value="ECO:0007669"/>
    <property type="project" value="InterPro"/>
</dbReference>
<keyword evidence="9" id="KW-1185">Reference proteome</keyword>
<dbReference type="SUPFAM" id="SSF82171">
    <property type="entry name" value="DPP6 N-terminal domain-like"/>
    <property type="match status" value="1"/>
</dbReference>
<organism evidence="8 9">
    <name type="scientific">Thamnidium elegans</name>
    <dbReference type="NCBI Taxonomy" id="101142"/>
    <lineage>
        <taxon>Eukaryota</taxon>
        <taxon>Fungi</taxon>
        <taxon>Fungi incertae sedis</taxon>
        <taxon>Mucoromycota</taxon>
        <taxon>Mucoromycotina</taxon>
        <taxon>Mucoromycetes</taxon>
        <taxon>Mucorales</taxon>
        <taxon>Mucorineae</taxon>
        <taxon>Mucoraceae</taxon>
        <taxon>Thamnidium</taxon>
    </lineage>
</organism>
<evidence type="ECO:0000313" key="8">
    <source>
        <dbReference type="EMBL" id="KAG2233522.1"/>
    </source>
</evidence>
<gene>
    <name evidence="8" type="ORF">INT48_003393</name>
</gene>
<accession>A0A8H7SQP2</accession>
<evidence type="ECO:0000256" key="5">
    <source>
        <dbReference type="ARBA" id="ARBA00023136"/>
    </source>
</evidence>
<evidence type="ECO:0000313" key="9">
    <source>
        <dbReference type="Proteomes" id="UP000613177"/>
    </source>
</evidence>
<feature type="transmembrane region" description="Helical" evidence="6">
    <location>
        <begin position="1191"/>
        <end position="1209"/>
    </location>
</feature>
<protein>
    <recommendedName>
        <fullName evidence="7">Ion transport domain-containing protein</fullName>
    </recommendedName>
</protein>
<dbReference type="Pfam" id="PF00520">
    <property type="entry name" value="Ion_trans"/>
    <property type="match status" value="1"/>
</dbReference>
<dbReference type="Proteomes" id="UP000613177">
    <property type="component" value="Unassembled WGS sequence"/>
</dbReference>
<feature type="transmembrane region" description="Helical" evidence="6">
    <location>
        <begin position="1058"/>
        <end position="1079"/>
    </location>
</feature>
<keyword evidence="2 6" id="KW-0812">Transmembrane</keyword>
<evidence type="ECO:0000256" key="4">
    <source>
        <dbReference type="ARBA" id="ARBA00022989"/>
    </source>
</evidence>
<dbReference type="AlphaFoldDB" id="A0A8H7SQP2"/>
<evidence type="ECO:0000259" key="7">
    <source>
        <dbReference type="Pfam" id="PF00520"/>
    </source>
</evidence>
<feature type="transmembrane region" description="Helical" evidence="6">
    <location>
        <begin position="1221"/>
        <end position="1246"/>
    </location>
</feature>
<dbReference type="GO" id="GO:0005886">
    <property type="term" value="C:plasma membrane"/>
    <property type="evidence" value="ECO:0007669"/>
    <property type="project" value="TreeGrafter"/>
</dbReference>
<proteinExistence type="predicted"/>
<evidence type="ECO:0000256" key="6">
    <source>
        <dbReference type="SAM" id="Phobius"/>
    </source>
</evidence>
<dbReference type="EMBL" id="JAEPRE010000077">
    <property type="protein sequence ID" value="KAG2233522.1"/>
    <property type="molecule type" value="Genomic_DNA"/>
</dbReference>
<dbReference type="PANTHER" id="PTHR10582">
    <property type="entry name" value="TRANSIENT RECEPTOR POTENTIAL ION CHANNEL PROTEIN"/>
    <property type="match status" value="1"/>
</dbReference>
<evidence type="ECO:0000256" key="1">
    <source>
        <dbReference type="ARBA" id="ARBA00004141"/>
    </source>
</evidence>
<evidence type="ECO:0000256" key="2">
    <source>
        <dbReference type="ARBA" id="ARBA00022692"/>
    </source>
</evidence>
<reference evidence="8" key="1">
    <citation type="submission" date="2021-01" db="EMBL/GenBank/DDBJ databases">
        <title>Metabolic potential, ecology and presence of endohyphal bacteria is reflected in genomic diversity of Mucoromycotina.</title>
        <authorList>
            <person name="Muszewska A."/>
            <person name="Okrasinska A."/>
            <person name="Steczkiewicz K."/>
            <person name="Drgas O."/>
            <person name="Orlowska M."/>
            <person name="Perlinska-Lenart U."/>
            <person name="Aleksandrzak-Piekarczyk T."/>
            <person name="Szatraj K."/>
            <person name="Zielenkiewicz U."/>
            <person name="Pilsyk S."/>
            <person name="Malc E."/>
            <person name="Mieczkowski P."/>
            <person name="Kruszewska J.S."/>
            <person name="Biernat P."/>
            <person name="Pawlowska J."/>
        </authorList>
    </citation>
    <scope>NUCLEOTIDE SEQUENCE</scope>
    <source>
        <strain evidence="8">WA0000018081</strain>
    </source>
</reference>
<dbReference type="GO" id="GO:0098703">
    <property type="term" value="P:calcium ion import across plasma membrane"/>
    <property type="evidence" value="ECO:0007669"/>
    <property type="project" value="TreeGrafter"/>
</dbReference>
<dbReference type="PANTHER" id="PTHR10582:SF2">
    <property type="entry name" value="INACTIVE"/>
    <property type="match status" value="1"/>
</dbReference>
<feature type="transmembrane region" description="Helical" evidence="6">
    <location>
        <begin position="1127"/>
        <end position="1148"/>
    </location>
</feature>
<feature type="transmembrane region" description="Helical" evidence="6">
    <location>
        <begin position="1028"/>
        <end position="1046"/>
    </location>
</feature>
<dbReference type="InterPro" id="IPR024862">
    <property type="entry name" value="TRPV"/>
</dbReference>
<dbReference type="InterPro" id="IPR015943">
    <property type="entry name" value="WD40/YVTN_repeat-like_dom_sf"/>
</dbReference>
<sequence>MSFDEEERITIQYEDQSILEIPHIDIGDTDHDVKLLDISCNKKWIAYVTYSYNYDVERLSDGRINPETKNNIYITRRRFTAIDQETEKEELGFSGNRVLSTNLKHATLKITDHIYQNNGTYCSFLSISNDGRYVALSFYEEGYGSRHKGYINPDCLIFDMDRNFSDPQKIKCQGRAVFLNEEEKNPLAIISKNNLEIYAEFPQVKKVTCMFDLSCFYSTGLRTCPTVRKQMSYINNASWANIFRSAFYRSSDSNDMEIIITFTRHIRQNILSTPFDDNGIVRIWSILEEGARFSSFTAEKQHVMALSTGYTFAAAYVENSRSVNIYDIKSGVLMYRLKSRENSNAENFKVSHIRFCYDARYVAMSGLEGDNEVAFEVWHLESERSIHRTTKDIAPQEGTKEDIACLRRVEPFVTRELKKNRKCLKGYYTSYPGGEMTIMCVELKIDKVSEDYTVTWITNTHPQLISDFEIENGSKYPDDIRCGRINVGESEYLIRFSKRTVQLWNKVSESSESYENGLITENDTLIYIRAYKGPAYGIEYSFRDTWEIQDFNSIRYIADDISRRFLVNIKTKETSNSYHTEELFLPLDILPSVQPSSSETILRSPEKQFDYHKLESACQALHYFFTEDPDKSYINSNWKIIREKTSELIKSSISDIKNDCHFFSTINGSRTLAMLSSFEDGRNMIKIILASKAPISIFSYVRSQSEIDRNNPPKRNEYIPGISLSKPRQMANYTREEESNMPDTTEVGVYYRSSTCKPPYRKRTDTTIIAPNENALTVLIDEQSHDWYKLLFNRILLDSQSVGPSCFSALTDTLLYLEEGRKHSLLLSSSPKLSYLEVDYVKLGILDYEYQEMTKTKALQKCSIADDDYLVAHATREQIKMYKGYSLRRTQHPWMVFSSNSTREVERYARVCLIPITHFTSYGDLYENQSRHTNIKDEECESKGRRKESTFVRVALDRHINDMFQQDDIILELLLKYKWKRFARSKFILICFIHAIYYFSYCTGILFAPELYGLNLEEDIFLEHPGQIVSITFMLIALLILIIQEARQFSGKRDKLSYFFSGYNWIDMCAFVLPTFTLIQLCNNWPYFIEVCSISTLILWTHAILRLRVISHFGVTLEIIIQLSRKIAPLLLIMLLVILAFTQTYIVLLRLRPDDYFRDTFSGVFLSENSTTGDVAFGGSVEFATSSDNGFSNWFTAFYNVWLFIYGVWDPIVEGDAGSSIMVMCLSVIFSLVAVLIFFNMVIAIMSSVIEEVDSRGKKVWISHFTGS</sequence>
<comment type="subcellular location">
    <subcellularLocation>
        <location evidence="1">Membrane</location>
        <topology evidence="1">Multi-pass membrane protein</topology>
    </subcellularLocation>
</comment>
<keyword evidence="5 6" id="KW-0472">Membrane</keyword>
<evidence type="ECO:0000256" key="3">
    <source>
        <dbReference type="ARBA" id="ARBA00022737"/>
    </source>
</evidence>
<dbReference type="Gene3D" id="2.130.10.10">
    <property type="entry name" value="YVTN repeat-like/Quinoprotein amine dehydrogenase"/>
    <property type="match status" value="1"/>
</dbReference>
<keyword evidence="3" id="KW-0677">Repeat</keyword>
<name>A0A8H7SQP2_9FUNG</name>
<feature type="domain" description="Ion transport" evidence="7">
    <location>
        <begin position="1028"/>
        <end position="1256"/>
    </location>
</feature>